<dbReference type="AlphaFoldDB" id="A0A0E9PH26"/>
<evidence type="ECO:0000313" key="1">
    <source>
        <dbReference type="EMBL" id="JAH03168.1"/>
    </source>
</evidence>
<name>A0A0E9PH26_ANGAN</name>
<proteinExistence type="predicted"/>
<protein>
    <submittedName>
        <fullName evidence="1">Uncharacterized protein</fullName>
    </submittedName>
</protein>
<dbReference type="EMBL" id="GBXM01105409">
    <property type="protein sequence ID" value="JAH03168.1"/>
    <property type="molecule type" value="Transcribed_RNA"/>
</dbReference>
<organism evidence="1">
    <name type="scientific">Anguilla anguilla</name>
    <name type="common">European freshwater eel</name>
    <name type="synonym">Muraena anguilla</name>
    <dbReference type="NCBI Taxonomy" id="7936"/>
    <lineage>
        <taxon>Eukaryota</taxon>
        <taxon>Metazoa</taxon>
        <taxon>Chordata</taxon>
        <taxon>Craniata</taxon>
        <taxon>Vertebrata</taxon>
        <taxon>Euteleostomi</taxon>
        <taxon>Actinopterygii</taxon>
        <taxon>Neopterygii</taxon>
        <taxon>Teleostei</taxon>
        <taxon>Anguilliformes</taxon>
        <taxon>Anguillidae</taxon>
        <taxon>Anguilla</taxon>
    </lineage>
</organism>
<sequence length="29" mass="3256">MSVHTGICAAPVEQLKTITRRCSNFTDYL</sequence>
<reference evidence="1" key="2">
    <citation type="journal article" date="2015" name="Fish Shellfish Immunol.">
        <title>Early steps in the European eel (Anguilla anguilla)-Vibrio vulnificus interaction in the gills: Role of the RtxA13 toxin.</title>
        <authorList>
            <person name="Callol A."/>
            <person name="Pajuelo D."/>
            <person name="Ebbesson L."/>
            <person name="Teles M."/>
            <person name="MacKenzie S."/>
            <person name="Amaro C."/>
        </authorList>
    </citation>
    <scope>NUCLEOTIDE SEQUENCE</scope>
</reference>
<accession>A0A0E9PH26</accession>
<reference evidence="1" key="1">
    <citation type="submission" date="2014-11" db="EMBL/GenBank/DDBJ databases">
        <authorList>
            <person name="Amaro Gonzalez C."/>
        </authorList>
    </citation>
    <scope>NUCLEOTIDE SEQUENCE</scope>
</reference>